<dbReference type="InParanoid" id="A0A4S2MSI9"/>
<feature type="compositionally biased region" description="Polar residues" evidence="1">
    <location>
        <begin position="262"/>
        <end position="279"/>
    </location>
</feature>
<organism evidence="2 3">
    <name type="scientific">Ascodesmis nigricans</name>
    <dbReference type="NCBI Taxonomy" id="341454"/>
    <lineage>
        <taxon>Eukaryota</taxon>
        <taxon>Fungi</taxon>
        <taxon>Dikarya</taxon>
        <taxon>Ascomycota</taxon>
        <taxon>Pezizomycotina</taxon>
        <taxon>Pezizomycetes</taxon>
        <taxon>Pezizales</taxon>
        <taxon>Ascodesmidaceae</taxon>
        <taxon>Ascodesmis</taxon>
    </lineage>
</organism>
<protein>
    <submittedName>
        <fullName evidence="2">Uncharacterized protein</fullName>
    </submittedName>
</protein>
<evidence type="ECO:0000256" key="1">
    <source>
        <dbReference type="SAM" id="MobiDB-lite"/>
    </source>
</evidence>
<dbReference type="OrthoDB" id="5307331at2759"/>
<feature type="region of interest" description="Disordered" evidence="1">
    <location>
        <begin position="186"/>
        <end position="283"/>
    </location>
</feature>
<evidence type="ECO:0000313" key="2">
    <source>
        <dbReference type="EMBL" id="TGZ78968.1"/>
    </source>
</evidence>
<feature type="compositionally biased region" description="Acidic residues" evidence="1">
    <location>
        <begin position="213"/>
        <end position="223"/>
    </location>
</feature>
<dbReference type="AlphaFoldDB" id="A0A4S2MSI9"/>
<name>A0A4S2MSI9_9PEZI</name>
<proteinExistence type="predicted"/>
<accession>A0A4S2MSI9</accession>
<feature type="compositionally biased region" description="Acidic residues" evidence="1">
    <location>
        <begin position="230"/>
        <end position="239"/>
    </location>
</feature>
<keyword evidence="3" id="KW-1185">Reference proteome</keyword>
<feature type="compositionally biased region" description="Basic residues" evidence="1">
    <location>
        <begin position="199"/>
        <end position="209"/>
    </location>
</feature>
<gene>
    <name evidence="2" type="ORF">EX30DRAFT_342823</name>
</gene>
<evidence type="ECO:0000313" key="3">
    <source>
        <dbReference type="Proteomes" id="UP000298138"/>
    </source>
</evidence>
<feature type="compositionally biased region" description="Basic residues" evidence="1">
    <location>
        <begin position="252"/>
        <end position="261"/>
    </location>
</feature>
<dbReference type="EMBL" id="ML220136">
    <property type="protein sequence ID" value="TGZ78968.1"/>
    <property type="molecule type" value="Genomic_DNA"/>
</dbReference>
<sequence length="697" mass="78051">METKRSDLPAELGAYSASPDFDLEALFASTFSTTLSTLENITSGTDRLQVSANPQDTSTAPLASMGAYGLNELKISTPKTTPSTLQTQPLYAPIYAQEAVNSSVNQILNPQVFDAQGNTKYNTPWNPTANSNPSFLDNEPDMRKLSEFCGGYSVPPQGFDMNSVDPSLLSSNMPALQPESVYQNLMGQQQSAQPSQPVHHQRTNSKRSRHEFEQDDIEEEDVDSSCSEYEGSDIESSDDEYTHRKSPSGSKFKTKTKRSNKVARSTKNGHSRGPSSSRNGAGKSDVFVAPFYMPGPPIPDYMPQPYNGPPAQATATFNVPNSHNKTVSYLQYESLPDHGTHGKFRRDARGWLWNDIVFTIDDLQDFIKTHPLGKNLLFRLEKRCVYSGTRYTDMHHTTCRSKCCLASPDKRTIREGQFRIAIEEVWGRLPRKIKFTNDPFFCAGYFHVECFEHLIDIGQLIRFGMLRSFPRVEIVTEPRTSKTEPNRLCLSEKIDNCFRRFCKRLNDDPYYQGYNTNVVEKLSTQLWLTNVRKGKTSLGVKPAQLSTEMAKHLIATKAPDPGWGGSRFTGIRVAQAEAILSIGAKDKLKGSAHNVRESNRQAYQLVLEQEKIDDYSDGEEWCQVVFGVTETAKFSGAKKKPKAPKKPMAGNPGYIFPANRDMQNRAFAPMDVDTEGPQMSVKEFEELFGHPAGGFQY</sequence>
<reference evidence="2 3" key="1">
    <citation type="submission" date="2019-04" db="EMBL/GenBank/DDBJ databases">
        <title>Comparative genomics and transcriptomics to analyze fruiting body development in filamentous ascomycetes.</title>
        <authorList>
            <consortium name="DOE Joint Genome Institute"/>
            <person name="Lutkenhaus R."/>
            <person name="Traeger S."/>
            <person name="Breuer J."/>
            <person name="Kuo A."/>
            <person name="Lipzen A."/>
            <person name="Pangilinan J."/>
            <person name="Dilworth D."/>
            <person name="Sandor L."/>
            <person name="Poggeler S."/>
            <person name="Barry K."/>
            <person name="Grigoriev I.V."/>
            <person name="Nowrousian M."/>
        </authorList>
    </citation>
    <scope>NUCLEOTIDE SEQUENCE [LARGE SCALE GENOMIC DNA]</scope>
    <source>
        <strain evidence="2 3">CBS 389.68</strain>
    </source>
</reference>
<dbReference type="Proteomes" id="UP000298138">
    <property type="component" value="Unassembled WGS sequence"/>
</dbReference>
<feature type="compositionally biased region" description="Polar residues" evidence="1">
    <location>
        <begin position="186"/>
        <end position="198"/>
    </location>
</feature>